<dbReference type="InterPro" id="IPR040006">
    <property type="entry name" value="TNKS1BP1-like"/>
</dbReference>
<feature type="domain" description="Tankyrase 1-binding protein C-terminal" evidence="2">
    <location>
        <begin position="906"/>
        <end position="1016"/>
    </location>
</feature>
<feature type="compositionally biased region" description="Basic residues" evidence="1">
    <location>
        <begin position="924"/>
        <end position="936"/>
    </location>
</feature>
<dbReference type="InterPro" id="IPR032764">
    <property type="entry name" value="Tankyrase-bd_C"/>
</dbReference>
<dbReference type="Pfam" id="PF15327">
    <property type="entry name" value="Tankyrase_bdg_C"/>
    <property type="match status" value="1"/>
</dbReference>
<evidence type="ECO:0000313" key="3">
    <source>
        <dbReference type="EMBL" id="NWR81123.1"/>
    </source>
</evidence>
<comment type="caution">
    <text evidence="3">The sequence shown here is derived from an EMBL/GenBank/DDBJ whole genome shotgun (WGS) entry which is preliminary data.</text>
</comment>
<dbReference type="PANTHER" id="PTHR22042:SF2">
    <property type="entry name" value="182 KDA TANKYRASE-1-BINDING PROTEIN"/>
    <property type="match status" value="1"/>
</dbReference>
<sequence length="1016" mass="105404">LAPGSPESPAQPPATVLATSIPAPGAPSSSSTARLSTSRSPGSPHIPGEGSPDSASPPGTPTLPPRAAGPPGSPEGAERPGAPSPTLEPAANATGPPGSPEPPKPPEGPNSSPASRHLGHQGALEQGLWPLGVGQELGGSVGTRPLEPLEPSQPPEGPMPLRGSQQAVSTPSCPVPEVASLGVSTEESDREDPNPCTLHPQWDGGAEGAGSRGAEGAPCPGGPVGQPEEEEEEGEAEQDGSVPRSPLCVPEPGWDLAEPETPAQPSLIIPAAQDPPDMATTSNSAWPLAGDSPGGPGQAEASLGGPDPHADPGWLTELLASPGSHAVRRRSPEGPEDLLGWSRKDLRSEFGVSSPRHAGAFDWTREAAARESRWASETEQNRKFGTKSSWDSTRDQQDRAFGPSRQDWGSGDRGTERTGEARLGCADWSGSHSTRESCPQDPGFGAGQARWGMGYGLAGEDMGTRKDAWSGSYSAGYSQQQDQEPSWAGGYGAGHTETQDRELAPDRASKFGGSDAGTRDKDFTLGWAGRSSTGDVESQDQEFGPRRPDQDGKYSAKDMESQDREFSPSRPAWDSKYSTKDMGTRDQELSPHRPAWPSEHSTRDAESQESRFGASGPVWGDRYSMRTAGAPDQECGPGRLAWESEHCSRDTESQETLGPGRLSSVGERGPAQAELGGAFAVGSDASPDPSARDPGWSGSVTAGRDWAAELGGAKCPSQFGVTGTEWVPDPPCTGALLDAGGMREGVPGGQHGGLSFGCAGTDARVGQPVWDEDVGSPAGCQDAAMGVPGWSTELLCDAETQRHEGASAFGTGEPSPRGDAGAAHGSPHPSDPCLPVGAAPPGPPAVEFPWHEPPGPSSQDRAPLSPGDTGSPGAPPDHPDGKGPAGWEEEQRSPGAPGPEGPPGQEFPFLEAVELLDLSASRRKAMLGRQRPHRAPSLRPGDADHPWLFRDCSGEPTARGSRARHRRPRSADPRPPAEPPATADEEEPRGRRLRPAPTGKGARVSLFPGLSAAAIK</sequence>
<evidence type="ECO:0000313" key="4">
    <source>
        <dbReference type="Proteomes" id="UP000517892"/>
    </source>
</evidence>
<organism evidence="3 4">
    <name type="scientific">Centropus unirufus</name>
    <dbReference type="NCBI Taxonomy" id="1118519"/>
    <lineage>
        <taxon>Eukaryota</taxon>
        <taxon>Metazoa</taxon>
        <taxon>Chordata</taxon>
        <taxon>Craniata</taxon>
        <taxon>Vertebrata</taxon>
        <taxon>Euteleostomi</taxon>
        <taxon>Archelosauria</taxon>
        <taxon>Archosauria</taxon>
        <taxon>Dinosauria</taxon>
        <taxon>Saurischia</taxon>
        <taxon>Theropoda</taxon>
        <taxon>Coelurosauria</taxon>
        <taxon>Aves</taxon>
        <taxon>Neognathae</taxon>
        <taxon>Neoaves</taxon>
        <taxon>Otidimorphae</taxon>
        <taxon>Cuculiformes</taxon>
        <taxon>Centropidae</taxon>
        <taxon>Centropus</taxon>
    </lineage>
</organism>
<feature type="compositionally biased region" description="Pro residues" evidence="1">
    <location>
        <begin position="58"/>
        <end position="73"/>
    </location>
</feature>
<feature type="compositionally biased region" description="Acidic residues" evidence="1">
    <location>
        <begin position="227"/>
        <end position="238"/>
    </location>
</feature>
<protein>
    <submittedName>
        <fullName evidence="3">TB182 protein</fullName>
    </submittedName>
</protein>
<feature type="compositionally biased region" description="Basic and acidic residues" evidence="1">
    <location>
        <begin position="642"/>
        <end position="652"/>
    </location>
</feature>
<feature type="compositionally biased region" description="Low complexity" evidence="1">
    <location>
        <begin position="18"/>
        <end position="41"/>
    </location>
</feature>
<dbReference type="GO" id="GO:0006302">
    <property type="term" value="P:double-strand break repair"/>
    <property type="evidence" value="ECO:0007669"/>
    <property type="project" value="TreeGrafter"/>
</dbReference>
<gene>
    <name evidence="3" type="primary">Tnks1bp1</name>
    <name evidence="3" type="ORF">CENUNI_R15459</name>
</gene>
<name>A0A7K5ABQ3_9AVES</name>
<dbReference type="Proteomes" id="UP000517892">
    <property type="component" value="Unassembled WGS sequence"/>
</dbReference>
<dbReference type="GO" id="GO:0000792">
    <property type="term" value="C:heterochromatin"/>
    <property type="evidence" value="ECO:0007669"/>
    <property type="project" value="TreeGrafter"/>
</dbReference>
<feature type="compositionally biased region" description="Basic and acidic residues" evidence="1">
    <location>
        <begin position="577"/>
        <end position="591"/>
    </location>
</feature>
<feature type="region of interest" description="Disordered" evidence="1">
    <location>
        <begin position="365"/>
        <end position="445"/>
    </location>
</feature>
<dbReference type="OrthoDB" id="9943385at2759"/>
<evidence type="ECO:0000259" key="2">
    <source>
        <dbReference type="Pfam" id="PF15327"/>
    </source>
</evidence>
<evidence type="ECO:0000256" key="1">
    <source>
        <dbReference type="SAM" id="MobiDB-lite"/>
    </source>
</evidence>
<reference evidence="3 4" key="1">
    <citation type="submission" date="2019-09" db="EMBL/GenBank/DDBJ databases">
        <title>Bird 10,000 Genomes (B10K) Project - Family phase.</title>
        <authorList>
            <person name="Zhang G."/>
        </authorList>
    </citation>
    <scope>NUCLEOTIDE SEQUENCE [LARGE SCALE GENOMIC DNA]</scope>
    <source>
        <strain evidence="3">B10K-DU-017-25</strain>
        <tissue evidence="3">Mixed tissue sample</tissue>
    </source>
</reference>
<feature type="region of interest" description="Disordered" evidence="1">
    <location>
        <begin position="924"/>
        <end position="1016"/>
    </location>
</feature>
<feature type="compositionally biased region" description="Basic and acidic residues" evidence="1">
    <location>
        <begin position="543"/>
        <end position="567"/>
    </location>
</feature>
<feature type="region of interest" description="Disordered" evidence="1">
    <location>
        <begin position="463"/>
        <end position="702"/>
    </location>
</feature>
<feature type="non-terminal residue" evidence="3">
    <location>
        <position position="1016"/>
    </location>
</feature>
<dbReference type="AlphaFoldDB" id="A0A7K5ABQ3"/>
<dbReference type="EMBL" id="VYZI01001352">
    <property type="protein sequence ID" value="NWR81123.1"/>
    <property type="molecule type" value="Genomic_DNA"/>
</dbReference>
<dbReference type="GO" id="GO:0071479">
    <property type="term" value="P:cellular response to ionizing radiation"/>
    <property type="evidence" value="ECO:0007669"/>
    <property type="project" value="TreeGrafter"/>
</dbReference>
<keyword evidence="4" id="KW-1185">Reference proteome</keyword>
<feature type="compositionally biased region" description="Basic and acidic residues" evidence="1">
    <location>
        <begin position="497"/>
        <end position="509"/>
    </location>
</feature>
<proteinExistence type="predicted"/>
<feature type="compositionally biased region" description="Pro residues" evidence="1">
    <location>
        <begin position="838"/>
        <end position="856"/>
    </location>
</feature>
<feature type="region of interest" description="Disordered" evidence="1">
    <location>
        <begin position="1"/>
        <end position="342"/>
    </location>
</feature>
<dbReference type="GO" id="GO:0005634">
    <property type="term" value="C:nucleus"/>
    <property type="evidence" value="ECO:0007669"/>
    <property type="project" value="TreeGrafter"/>
</dbReference>
<feature type="region of interest" description="Disordered" evidence="1">
    <location>
        <begin position="804"/>
        <end position="907"/>
    </location>
</feature>
<feature type="compositionally biased region" description="Polar residues" evidence="1">
    <location>
        <begin position="163"/>
        <end position="172"/>
    </location>
</feature>
<feature type="non-terminal residue" evidence="3">
    <location>
        <position position="1"/>
    </location>
</feature>
<dbReference type="PANTHER" id="PTHR22042">
    <property type="entry name" value="TANKYRASE 1 BINDING PROTEIN"/>
    <property type="match status" value="1"/>
</dbReference>
<feature type="compositionally biased region" description="Low complexity" evidence="1">
    <location>
        <begin position="469"/>
        <end position="483"/>
    </location>
</feature>
<feature type="compositionally biased region" description="Pro residues" evidence="1">
    <location>
        <begin position="97"/>
        <end position="108"/>
    </location>
</feature>
<feature type="compositionally biased region" description="Basic and acidic residues" evidence="1">
    <location>
        <begin position="600"/>
        <end position="609"/>
    </location>
</feature>
<feature type="compositionally biased region" description="Basic and acidic residues" evidence="1">
    <location>
        <begin position="365"/>
        <end position="382"/>
    </location>
</feature>
<accession>A0A7K5ABQ3</accession>